<keyword evidence="1" id="KW-0812">Transmembrane</keyword>
<reference evidence="2 3" key="1">
    <citation type="submission" date="2024-08" db="EMBL/GenBank/DDBJ databases">
        <title>Insights into the chromosomal genome structure of Flemingia macrophylla.</title>
        <authorList>
            <person name="Ding Y."/>
            <person name="Zhao Y."/>
            <person name="Bi W."/>
            <person name="Wu M."/>
            <person name="Zhao G."/>
            <person name="Gong Y."/>
            <person name="Li W."/>
            <person name="Zhang P."/>
        </authorList>
    </citation>
    <scope>NUCLEOTIDE SEQUENCE [LARGE SCALE GENOMIC DNA]</scope>
    <source>
        <strain evidence="2">DYQJB</strain>
        <tissue evidence="2">Leaf</tissue>
    </source>
</reference>
<dbReference type="AlphaFoldDB" id="A0ABD1MBI5"/>
<feature type="transmembrane region" description="Helical" evidence="1">
    <location>
        <begin position="56"/>
        <end position="77"/>
    </location>
</feature>
<dbReference type="Proteomes" id="UP001603857">
    <property type="component" value="Unassembled WGS sequence"/>
</dbReference>
<dbReference type="EMBL" id="JBGMDY010000005">
    <property type="protein sequence ID" value="KAL2333136.1"/>
    <property type="molecule type" value="Genomic_DNA"/>
</dbReference>
<evidence type="ECO:0000313" key="2">
    <source>
        <dbReference type="EMBL" id="KAL2333136.1"/>
    </source>
</evidence>
<organism evidence="2 3">
    <name type="scientific">Flemingia macrophylla</name>
    <dbReference type="NCBI Taxonomy" id="520843"/>
    <lineage>
        <taxon>Eukaryota</taxon>
        <taxon>Viridiplantae</taxon>
        <taxon>Streptophyta</taxon>
        <taxon>Embryophyta</taxon>
        <taxon>Tracheophyta</taxon>
        <taxon>Spermatophyta</taxon>
        <taxon>Magnoliopsida</taxon>
        <taxon>eudicotyledons</taxon>
        <taxon>Gunneridae</taxon>
        <taxon>Pentapetalae</taxon>
        <taxon>rosids</taxon>
        <taxon>fabids</taxon>
        <taxon>Fabales</taxon>
        <taxon>Fabaceae</taxon>
        <taxon>Papilionoideae</taxon>
        <taxon>50 kb inversion clade</taxon>
        <taxon>NPAAA clade</taxon>
        <taxon>indigoferoid/millettioid clade</taxon>
        <taxon>Phaseoleae</taxon>
        <taxon>Flemingia</taxon>
    </lineage>
</organism>
<comment type="caution">
    <text evidence="2">The sequence shown here is derived from an EMBL/GenBank/DDBJ whole genome shotgun (WGS) entry which is preliminary data.</text>
</comment>
<keyword evidence="1" id="KW-1133">Transmembrane helix</keyword>
<gene>
    <name evidence="2" type="ORF">Fmac_014349</name>
</gene>
<keyword evidence="3" id="KW-1185">Reference proteome</keyword>
<keyword evidence="1" id="KW-0472">Membrane</keyword>
<feature type="transmembrane region" description="Helical" evidence="1">
    <location>
        <begin position="167"/>
        <end position="189"/>
    </location>
</feature>
<name>A0ABD1MBI5_9FABA</name>
<evidence type="ECO:0000313" key="3">
    <source>
        <dbReference type="Proteomes" id="UP001603857"/>
    </source>
</evidence>
<accession>A0ABD1MBI5</accession>
<proteinExistence type="predicted"/>
<sequence length="249" mass="28614">MKVYNIILSYLTDEAKLLLDFSRDLLESSPLGLREGKHQERMNRLEKLKRMKSKSMMVVVCVMGGLWMVVGILLIMASSTTARPFRAFVITSYTIYDNSSRRFAYITEIQCFSPIHIVQKPSSEVEYRTEIERLTPRVPLGLYSVRHYSSLHPRAEDVCRVSDMGGVWMMVVILVIISGTMTAVVAWACRTLIITTYWIDDGFWITLNSVTEIQSFKLAKMNSYHLFYLRRPHSDSDGIVGVTPFYSKI</sequence>
<evidence type="ECO:0000256" key="1">
    <source>
        <dbReference type="SAM" id="Phobius"/>
    </source>
</evidence>
<protein>
    <submittedName>
        <fullName evidence="2">Uncharacterized protein</fullName>
    </submittedName>
</protein>